<keyword evidence="2" id="KW-0963">Cytoplasm</keyword>
<dbReference type="PROSITE" id="PS50067">
    <property type="entry name" value="KINESIN_MOTOR_2"/>
    <property type="match status" value="1"/>
</dbReference>
<comment type="similarity">
    <text evidence="10">Belongs to the TRAFAC class myosin-kinesin ATPase superfamily. Kinesin family.</text>
</comment>
<keyword evidence="9" id="KW-0206">Cytoskeleton</keyword>
<keyword evidence="4" id="KW-0493">Microtubule</keyword>
<dbReference type="Gene3D" id="6.10.250.1590">
    <property type="match status" value="1"/>
</dbReference>
<feature type="coiled-coil region" evidence="11">
    <location>
        <begin position="414"/>
        <end position="539"/>
    </location>
</feature>
<dbReference type="PANTHER" id="PTHR47968:SF62">
    <property type="entry name" value="KINESIN FAMILY MEMBER 5A"/>
    <property type="match status" value="1"/>
</dbReference>
<feature type="coiled-coil region" evidence="11">
    <location>
        <begin position="707"/>
        <end position="903"/>
    </location>
</feature>
<dbReference type="AlphaFoldDB" id="A0A6J2N9M4"/>
<dbReference type="EMBL" id="JABVXQ010000003">
    <property type="protein sequence ID" value="KAF6119319.1"/>
    <property type="molecule type" value="Genomic_DNA"/>
</dbReference>
<dbReference type="PROSITE" id="PS00411">
    <property type="entry name" value="KINESIN_MOTOR_1"/>
    <property type="match status" value="1"/>
</dbReference>
<dbReference type="GO" id="GO:0005524">
    <property type="term" value="F:ATP binding"/>
    <property type="evidence" value="ECO:0007669"/>
    <property type="project" value="UniProtKB-UniRule"/>
</dbReference>
<dbReference type="InterPro" id="IPR019821">
    <property type="entry name" value="Kinesin_motor_CS"/>
</dbReference>
<evidence type="ECO:0000256" key="8">
    <source>
        <dbReference type="ARBA" id="ARBA00023175"/>
    </source>
</evidence>
<dbReference type="InterPro" id="IPR059182">
    <property type="entry name" value="Khc_C"/>
</dbReference>
<dbReference type="InterPro" id="IPR027640">
    <property type="entry name" value="Kinesin-like_fam"/>
</dbReference>
<keyword evidence="15" id="KW-1185">Reference proteome</keyword>
<reference evidence="17" key="2">
    <citation type="submission" date="2025-04" db="UniProtKB">
        <authorList>
            <consortium name="RefSeq"/>
        </authorList>
    </citation>
    <scope>IDENTIFICATION</scope>
    <source>
        <tissue evidence="17">Muscle</tissue>
    </source>
</reference>
<evidence type="ECO:0000256" key="1">
    <source>
        <dbReference type="ARBA" id="ARBA00004245"/>
    </source>
</evidence>
<evidence type="ECO:0000256" key="2">
    <source>
        <dbReference type="ARBA" id="ARBA00022490"/>
    </source>
</evidence>
<dbReference type="CDD" id="cd23649">
    <property type="entry name" value="Khc_CBD_cc"/>
    <property type="match status" value="1"/>
</dbReference>
<dbReference type="GeneID" id="114514097"/>
<evidence type="ECO:0000256" key="11">
    <source>
        <dbReference type="SAM" id="Coils"/>
    </source>
</evidence>
<keyword evidence="8 10" id="KW-0505">Motor protein</keyword>
<dbReference type="GO" id="GO:0005874">
    <property type="term" value="C:microtubule"/>
    <property type="evidence" value="ECO:0007669"/>
    <property type="project" value="UniProtKB-KW"/>
</dbReference>
<dbReference type="CTD" id="3798"/>
<evidence type="ECO:0000313" key="16">
    <source>
        <dbReference type="Proteomes" id="UP000664940"/>
    </source>
</evidence>
<dbReference type="RefSeq" id="XP_028389175.1">
    <property type="nucleotide sequence ID" value="XM_028533374.2"/>
</dbReference>
<dbReference type="InterPro" id="IPR027417">
    <property type="entry name" value="P-loop_NTPase"/>
</dbReference>
<evidence type="ECO:0000256" key="4">
    <source>
        <dbReference type="ARBA" id="ARBA00022701"/>
    </source>
</evidence>
<evidence type="ECO:0000256" key="10">
    <source>
        <dbReference type="PROSITE-ProRule" id="PRU00283"/>
    </source>
</evidence>
<dbReference type="FunFam" id="3.40.850.10:FF:000009">
    <property type="entry name" value="Kinesin-like protein"/>
    <property type="match status" value="1"/>
</dbReference>
<evidence type="ECO:0000313" key="17">
    <source>
        <dbReference type="RefSeq" id="XP_028389175.1"/>
    </source>
</evidence>
<sequence>MTETNNECSIKVLCRFRPLNQAEVLRGDKFIPIFQGDDSVIIGGKPYVFDRVFPPNTTQEQVYHACAMQIVKDVLAGYNGTIFAYGQTSSGKTHTMEGKLHDPQLMGIIPRIARDIFNHIYSMDENLEFHIKVSYFEIYLDKIRDLLDVTKTNLSVHEDKNRVPFVKGCTERFVSSPEEILDVIDEGKSNRHVAVTNMNEHSSRSHSIFLINIKQENMETEQKLSGKLYLVDLAGSEKVSKTGAEGAVLDEAKNINKSLSALGNVISALAEGTKSYVPYRDSKMTRILQDSLGGNCRTTMFICCSPSSYNDAETKSTLMFGQRAKTIKNTASVNLELTAEQWKKKYEKEKEKTKAQRETIAKLEAELSRWRNGENVPETERLAGEDAVLGAELCEETPLNDNSSIVVRIAPEERQKYEEEIRRLYKQLDDKDDEINQQSQLIEKLKQQMLDQEELLVSTRGDNEKVQRELSHLQSENDAAKDEVKEVLQALEELAVNYDQKSQEVEEKSQQNQLLVDELSQKVATMLSLESELQRLQEVSGHQRKRIAEVLNGLMKDLSEFSVIVGNGEIKLPVEISGAIEEEFTVARLYISKIKSEVKSVVKRCRQLENLQVECHRKMEVTGRELSSCQLLISQHEAKIRSLTEYMQSVELKKRHLEESYDSLSDELAKLQAQETVHEVALKDKEPDTQDADEVKKALELQMESHREAHHRQLARLRDEINEKQKTIDELKDLNQKLQLELEKLQADYEKLKNEEHEKSAKLQELTFLYERHEQSKQDLKGLEETVARELQTLHNLRKLFVQDVTTRVKKSAEMEPEDSGGIHSQKQKISFLENNLEQLTKVHKQLVRDNADLRCELPKLEKRLRATAERVKALEGALKEAKEGAMKDKRRYQQEVDRIKEAVRYKSSGKRGHSAQIAKPVRPGHYPASSPTNPYGTRSPECISYTNSLFQNYQNLYLQAAPGSTSDMYFANSCASSGAMSSGGPLASYQKANMDNGNATDINDNRSDLPCGYEVEDQAKLFPLHQETAAS</sequence>
<keyword evidence="6 10" id="KW-0067">ATP-binding</keyword>
<dbReference type="InterPro" id="IPR036961">
    <property type="entry name" value="Kinesin_motor_dom_sf"/>
</dbReference>
<reference evidence="14 16" key="1">
    <citation type="journal article" date="2020" name="Nature">
        <title>Six reference-quality genomes reveal evolution of bat adaptations.</title>
        <authorList>
            <person name="Jebb D."/>
            <person name="Huang Z."/>
            <person name="Pippel M."/>
            <person name="Hughes G.M."/>
            <person name="Lavrichenko K."/>
            <person name="Devanna P."/>
            <person name="Winkler S."/>
            <person name="Jermiin L.S."/>
            <person name="Skirmuntt E.C."/>
            <person name="Katzourakis A."/>
            <person name="Burkitt-Gray L."/>
            <person name="Ray D.A."/>
            <person name="Sullivan K.A.M."/>
            <person name="Roscito J.G."/>
            <person name="Kirilenko B.M."/>
            <person name="Davalos L.M."/>
            <person name="Corthals A.P."/>
            <person name="Power M.L."/>
            <person name="Jones G."/>
            <person name="Ransome R.D."/>
            <person name="Dechmann D.K.N."/>
            <person name="Locatelli A.G."/>
            <person name="Puechmaille S.J."/>
            <person name="Fedrigo O."/>
            <person name="Jarvis E.D."/>
            <person name="Hiller M."/>
            <person name="Vernes S.C."/>
            <person name="Myers E.W."/>
            <person name="Teeling E.C."/>
        </authorList>
    </citation>
    <scope>NUCLEOTIDE SEQUENCE [LARGE SCALE GENOMIC DNA]</scope>
    <source>
        <strain evidence="14">Bat1K_MPI-CBG_1</strain>
    </source>
</reference>
<organism evidence="15 17">
    <name type="scientific">Phyllostomus discolor</name>
    <name type="common">pale spear-nosed bat</name>
    <dbReference type="NCBI Taxonomy" id="89673"/>
    <lineage>
        <taxon>Eukaryota</taxon>
        <taxon>Metazoa</taxon>
        <taxon>Chordata</taxon>
        <taxon>Craniata</taxon>
        <taxon>Vertebrata</taxon>
        <taxon>Euteleostomi</taxon>
        <taxon>Mammalia</taxon>
        <taxon>Eutheria</taxon>
        <taxon>Laurasiatheria</taxon>
        <taxon>Chiroptera</taxon>
        <taxon>Yangochiroptera</taxon>
        <taxon>Phyllostomidae</taxon>
        <taxon>Phyllostominae</taxon>
        <taxon>Phyllostomus</taxon>
    </lineage>
</organism>
<evidence type="ECO:0000259" key="13">
    <source>
        <dbReference type="PROSITE" id="PS50067"/>
    </source>
</evidence>
<feature type="binding site" evidence="10">
    <location>
        <begin position="86"/>
        <end position="93"/>
    </location>
    <ligand>
        <name>ATP</name>
        <dbReference type="ChEBI" id="CHEBI:30616"/>
    </ligand>
</feature>
<keyword evidence="5 10" id="KW-0547">Nucleotide-binding</keyword>
<dbReference type="CDD" id="cd01369">
    <property type="entry name" value="KISc_KHC_KIF5"/>
    <property type="match status" value="1"/>
</dbReference>
<dbReference type="Pfam" id="PF00225">
    <property type="entry name" value="Kinesin"/>
    <property type="match status" value="1"/>
</dbReference>
<evidence type="ECO:0000256" key="7">
    <source>
        <dbReference type="ARBA" id="ARBA00023054"/>
    </source>
</evidence>
<keyword evidence="7 11" id="KW-0175">Coiled coil</keyword>
<dbReference type="Proteomes" id="UP000504628">
    <property type="component" value="Chromosome 2"/>
</dbReference>
<dbReference type="KEGG" id="pdic:114514097"/>
<comment type="subcellular location">
    <subcellularLocation>
        <location evidence="1">Cytoplasm</location>
        <location evidence="1">Cytoskeleton</location>
    </subcellularLocation>
</comment>
<dbReference type="GO" id="GO:0007018">
    <property type="term" value="P:microtubule-based movement"/>
    <property type="evidence" value="ECO:0007669"/>
    <property type="project" value="InterPro"/>
</dbReference>
<evidence type="ECO:0000256" key="3">
    <source>
        <dbReference type="ARBA" id="ARBA00022553"/>
    </source>
</evidence>
<dbReference type="GO" id="GO:0003777">
    <property type="term" value="F:microtubule motor activity"/>
    <property type="evidence" value="ECO:0007669"/>
    <property type="project" value="InterPro"/>
</dbReference>
<dbReference type="PANTHER" id="PTHR47968">
    <property type="entry name" value="CENTROMERE PROTEIN E"/>
    <property type="match status" value="1"/>
</dbReference>
<dbReference type="GO" id="GO:0008017">
    <property type="term" value="F:microtubule binding"/>
    <property type="evidence" value="ECO:0007669"/>
    <property type="project" value="InterPro"/>
</dbReference>
<evidence type="ECO:0000256" key="12">
    <source>
        <dbReference type="SAM" id="MobiDB-lite"/>
    </source>
</evidence>
<proteinExistence type="inferred from homology"/>
<dbReference type="PRINTS" id="PR00380">
    <property type="entry name" value="KINESINHEAVY"/>
</dbReference>
<name>A0A6J2N9M4_9CHIR</name>
<feature type="coiled-coil region" evidence="11">
    <location>
        <begin position="591"/>
        <end position="674"/>
    </location>
</feature>
<dbReference type="SUPFAM" id="SSF52540">
    <property type="entry name" value="P-loop containing nucleoside triphosphate hydrolases"/>
    <property type="match status" value="1"/>
</dbReference>
<evidence type="ECO:0000313" key="14">
    <source>
        <dbReference type="EMBL" id="KAF6119319.1"/>
    </source>
</evidence>
<evidence type="ECO:0000313" key="15">
    <source>
        <dbReference type="Proteomes" id="UP000504628"/>
    </source>
</evidence>
<dbReference type="SMART" id="SM00129">
    <property type="entry name" value="KISc"/>
    <property type="match status" value="1"/>
</dbReference>
<feature type="coiled-coil region" evidence="11">
    <location>
        <begin position="332"/>
        <end position="366"/>
    </location>
</feature>
<feature type="region of interest" description="Disordered" evidence="12">
    <location>
        <begin position="906"/>
        <end position="938"/>
    </location>
</feature>
<evidence type="ECO:0000256" key="9">
    <source>
        <dbReference type="ARBA" id="ARBA00023212"/>
    </source>
</evidence>
<evidence type="ECO:0000256" key="6">
    <source>
        <dbReference type="ARBA" id="ARBA00022840"/>
    </source>
</evidence>
<dbReference type="Proteomes" id="UP000664940">
    <property type="component" value="Unassembled WGS sequence"/>
</dbReference>
<keyword evidence="3" id="KW-0597">Phosphoprotein</keyword>
<protein>
    <submittedName>
        <fullName evidence="14">Kinesin family member 5A</fullName>
    </submittedName>
    <submittedName>
        <fullName evidence="17">Kinesin heavy chain isoform X2</fullName>
    </submittedName>
</protein>
<feature type="domain" description="Kinesin motor" evidence="13">
    <location>
        <begin position="9"/>
        <end position="327"/>
    </location>
</feature>
<dbReference type="Gene3D" id="3.40.850.10">
    <property type="entry name" value="Kinesin motor domain"/>
    <property type="match status" value="1"/>
</dbReference>
<dbReference type="InterPro" id="IPR001752">
    <property type="entry name" value="Kinesin_motor_dom"/>
</dbReference>
<accession>A0A6J2N9M4</accession>
<gene>
    <name evidence="17" type="primary">KIF5A</name>
    <name evidence="14" type="ORF">HJG60_007276</name>
</gene>
<evidence type="ECO:0000256" key="5">
    <source>
        <dbReference type="ARBA" id="ARBA00022741"/>
    </source>
</evidence>